<dbReference type="GO" id="GO:0005549">
    <property type="term" value="F:odorant binding"/>
    <property type="evidence" value="ECO:0007669"/>
    <property type="project" value="InterPro"/>
</dbReference>
<comment type="similarity">
    <text evidence="2">Belongs to the PBP/GOBP family.</text>
</comment>
<dbReference type="SMART" id="SM00708">
    <property type="entry name" value="PhBP"/>
    <property type="match status" value="2"/>
</dbReference>
<dbReference type="PANTHER" id="PTHR11857">
    <property type="entry name" value="ODORANT BINDING PROTEIN-RELATED"/>
    <property type="match status" value="1"/>
</dbReference>
<dbReference type="InterPro" id="IPR036728">
    <property type="entry name" value="PBP_GOBP_sf"/>
</dbReference>
<keyword evidence="5" id="KW-1015">Disulfide bond</keyword>
<dbReference type="InterPro" id="IPR006170">
    <property type="entry name" value="PBP/GOBP"/>
</dbReference>
<dbReference type="GO" id="GO:0007608">
    <property type="term" value="P:sensory perception of smell"/>
    <property type="evidence" value="ECO:0007669"/>
    <property type="project" value="TreeGrafter"/>
</dbReference>
<proteinExistence type="inferred from homology"/>
<reference evidence="7" key="2">
    <citation type="journal article" date="2007" name="Science">
        <title>Genome sequence of Aedes aegypti, a major arbovirus vector.</title>
        <authorList>
            <person name="Nene V."/>
            <person name="Wortman J.R."/>
            <person name="Lawson D."/>
            <person name="Haas B."/>
            <person name="Kodira C."/>
            <person name="Tu Z.J."/>
            <person name="Loftus B."/>
            <person name="Xi Z."/>
            <person name="Megy K."/>
            <person name="Grabherr M."/>
            <person name="Ren Q."/>
            <person name="Zdobnov E.M."/>
            <person name="Lobo N.F."/>
            <person name="Campbell K.S."/>
            <person name="Brown S.E."/>
            <person name="Bonaldo M.F."/>
            <person name="Zhu J."/>
            <person name="Sinkins S.P."/>
            <person name="Hogenkamp D.G."/>
            <person name="Amedeo P."/>
            <person name="Arensburger P."/>
            <person name="Atkinson P.W."/>
            <person name="Bidwell S."/>
            <person name="Biedler J."/>
            <person name="Birney E."/>
            <person name="Bruggner R.V."/>
            <person name="Costas J."/>
            <person name="Coy M.R."/>
            <person name="Crabtree J."/>
            <person name="Crawford M."/>
            <person name="Debruyn B."/>
            <person name="Decaprio D."/>
            <person name="Eiglmeier K."/>
            <person name="Eisenstadt E."/>
            <person name="El-Dorry H."/>
            <person name="Gelbart W.M."/>
            <person name="Gomes S.L."/>
            <person name="Hammond M."/>
            <person name="Hannick L.I."/>
            <person name="Hogan J.R."/>
            <person name="Holmes M.H."/>
            <person name="Jaffe D."/>
            <person name="Johnston J.S."/>
            <person name="Kennedy R.C."/>
            <person name="Koo H."/>
            <person name="Kravitz S."/>
            <person name="Kriventseva E.V."/>
            <person name="Kulp D."/>
            <person name="Labutti K."/>
            <person name="Lee E."/>
            <person name="Li S."/>
            <person name="Lovin D.D."/>
            <person name="Mao C."/>
            <person name="Mauceli E."/>
            <person name="Menck C.F."/>
            <person name="Miller J.R."/>
            <person name="Montgomery P."/>
            <person name="Mori A."/>
            <person name="Nascimento A.L."/>
            <person name="Naveira H.F."/>
            <person name="Nusbaum C."/>
            <person name="O'leary S."/>
            <person name="Orvis J."/>
            <person name="Pertea M."/>
            <person name="Quesneville H."/>
            <person name="Reidenbach K.R."/>
            <person name="Rogers Y.H."/>
            <person name="Roth C.W."/>
            <person name="Schneider J.R."/>
            <person name="Schatz M."/>
            <person name="Shumway M."/>
            <person name="Stanke M."/>
            <person name="Stinson E.O."/>
            <person name="Tubio J.M."/>
            <person name="Vanzee J.P."/>
            <person name="Verjovski-Almeida S."/>
            <person name="Werner D."/>
            <person name="White O."/>
            <person name="Wyder S."/>
            <person name="Zeng Q."/>
            <person name="Zhao Q."/>
            <person name="Zhao Y."/>
            <person name="Hill C.A."/>
            <person name="Raikhel A.S."/>
            <person name="Soares M.B."/>
            <person name="Knudson D.L."/>
            <person name="Lee N.H."/>
            <person name="Galagan J."/>
            <person name="Salzberg S.L."/>
            <person name="Paulsen I.T."/>
            <person name="Dimopoulos G."/>
            <person name="Collins F.H."/>
            <person name="Birren B."/>
            <person name="Fraser-Liggett C.M."/>
            <person name="Severson D.W."/>
        </authorList>
    </citation>
    <scope>NUCLEOTIDE SEQUENCE [LARGE SCALE GENOMIC DNA]</scope>
    <source>
        <strain evidence="7">Liverpool</strain>
    </source>
</reference>
<feature type="non-terminal residue" evidence="7">
    <location>
        <position position="1"/>
    </location>
</feature>
<evidence type="ECO:0000256" key="2">
    <source>
        <dbReference type="ARBA" id="ARBA00008098"/>
    </source>
</evidence>
<evidence type="ECO:0000256" key="5">
    <source>
        <dbReference type="ARBA" id="ARBA00023157"/>
    </source>
</evidence>
<comment type="subcellular location">
    <subcellularLocation>
        <location evidence="1">Secreted</location>
    </subcellularLocation>
</comment>
<accession>Q16GC2</accession>
<evidence type="ECO:0000256" key="3">
    <source>
        <dbReference type="ARBA" id="ARBA00022525"/>
    </source>
</evidence>
<dbReference type="PANTHER" id="PTHR11857:SF46">
    <property type="entry name" value="GENERAL ODORANT-BINDING PROTEIN 99A-RELATED"/>
    <property type="match status" value="1"/>
</dbReference>
<evidence type="ECO:0000256" key="4">
    <source>
        <dbReference type="ARBA" id="ARBA00022729"/>
    </source>
</evidence>
<dbReference type="CDD" id="cd23992">
    <property type="entry name" value="PBP_GOBP"/>
    <property type="match status" value="2"/>
</dbReference>
<sequence>SSPFYHALQVCARDLSVPPDRFEQYRLLIFPDEPDTHCFVRCLLLGIRAWHDQTGVRHSALQQYFSPDDNPVDAYARVQTCLDYVSNSCAATESCTKAYWSLNCYKQQFGSYFFSREQFVPATDIQLAQAMFDCADKLDISRSIVAAYRNGNRSELISSRNPCYVRCVAISIDLYDDDAGLQWDHLYVQLGLNEHRENYLEQVHKVVSELQLSTMDRCAAAAQVIEPFLLTALQQSRTAYRTGIVVETTASITTTEVSVTKPMTTKTPSTTIQMTKASTSAPPTT</sequence>
<dbReference type="Gene3D" id="1.10.238.20">
    <property type="entry name" value="Pheromone/general odorant binding protein domain"/>
    <property type="match status" value="2"/>
</dbReference>
<dbReference type="SUPFAM" id="SSF47565">
    <property type="entry name" value="Insect pheromone/odorant-binding proteins"/>
    <property type="match status" value="2"/>
</dbReference>
<evidence type="ECO:0000313" key="7">
    <source>
        <dbReference type="EMBL" id="EAT33287.1"/>
    </source>
</evidence>
<evidence type="ECO:0000313" key="8">
    <source>
        <dbReference type="Proteomes" id="UP000682892"/>
    </source>
</evidence>
<evidence type="ECO:0000256" key="1">
    <source>
        <dbReference type="ARBA" id="ARBA00004613"/>
    </source>
</evidence>
<dbReference type="VEuPathDB" id="VectorBase:AAEL009597"/>
<dbReference type="HOGENOM" id="CLU_978489_0_0_1"/>
<reference evidence="7" key="3">
    <citation type="submission" date="2012-09" db="EMBL/GenBank/DDBJ databases">
        <authorList>
            <consortium name="VectorBase"/>
        </authorList>
    </citation>
    <scope>NUCLEOTIDE SEQUENCE</scope>
    <source>
        <strain evidence="7">Liverpool</strain>
    </source>
</reference>
<gene>
    <name evidence="7" type="ORF">AaeL_AAEL014430</name>
</gene>
<keyword evidence="3" id="KW-0964">Secreted</keyword>
<dbReference type="PaxDb" id="7159-AAEL014430-PA"/>
<keyword evidence="4" id="KW-0732">Signal</keyword>
<feature type="non-terminal residue" evidence="7">
    <location>
        <position position="285"/>
    </location>
</feature>
<organism evidence="7 8">
    <name type="scientific">Aedes aegypti</name>
    <name type="common">Yellowfever mosquito</name>
    <name type="synonym">Culex aegypti</name>
    <dbReference type="NCBI Taxonomy" id="7159"/>
    <lineage>
        <taxon>Eukaryota</taxon>
        <taxon>Metazoa</taxon>
        <taxon>Ecdysozoa</taxon>
        <taxon>Arthropoda</taxon>
        <taxon>Hexapoda</taxon>
        <taxon>Insecta</taxon>
        <taxon>Pterygota</taxon>
        <taxon>Neoptera</taxon>
        <taxon>Endopterygota</taxon>
        <taxon>Diptera</taxon>
        <taxon>Nematocera</taxon>
        <taxon>Culicoidea</taxon>
        <taxon>Culicidae</taxon>
        <taxon>Culicinae</taxon>
        <taxon>Aedini</taxon>
        <taxon>Aedes</taxon>
        <taxon>Stegomyia</taxon>
    </lineage>
</organism>
<dbReference type="Pfam" id="PF01395">
    <property type="entry name" value="PBP_GOBP"/>
    <property type="match status" value="2"/>
</dbReference>
<feature type="compositionally biased region" description="Polar residues" evidence="6">
    <location>
        <begin position="276"/>
        <end position="285"/>
    </location>
</feature>
<feature type="compositionally biased region" description="Low complexity" evidence="6">
    <location>
        <begin position="264"/>
        <end position="275"/>
    </location>
</feature>
<reference evidence="7" key="1">
    <citation type="submission" date="2005-10" db="EMBL/GenBank/DDBJ databases">
        <authorList>
            <person name="Loftus B.J."/>
            <person name="Nene V.M."/>
            <person name="Hannick L.I."/>
            <person name="Bidwell S."/>
            <person name="Haas B."/>
            <person name="Amedeo P."/>
            <person name="Orvis J."/>
            <person name="Wortman J.R."/>
            <person name="White O.R."/>
            <person name="Salzberg S."/>
            <person name="Shumway M."/>
            <person name="Koo H."/>
            <person name="Zhao Y."/>
            <person name="Holmes M."/>
            <person name="Miller J."/>
            <person name="Schatz M."/>
            <person name="Pop M."/>
            <person name="Pai G."/>
            <person name="Utterback T."/>
            <person name="Rogers Y.-H."/>
            <person name="Kravitz S."/>
            <person name="Fraser C.M."/>
        </authorList>
    </citation>
    <scope>NUCLEOTIDE SEQUENCE</scope>
    <source>
        <strain evidence="7">Liverpool</strain>
    </source>
</reference>
<dbReference type="AlphaFoldDB" id="Q16GC2"/>
<feature type="region of interest" description="Disordered" evidence="6">
    <location>
        <begin position="264"/>
        <end position="285"/>
    </location>
</feature>
<protein>
    <submittedName>
        <fullName evidence="7">AAEL014430-PA</fullName>
    </submittedName>
</protein>
<dbReference type="GO" id="GO:0005615">
    <property type="term" value="C:extracellular space"/>
    <property type="evidence" value="ECO:0007669"/>
    <property type="project" value="TreeGrafter"/>
</dbReference>
<dbReference type="Proteomes" id="UP000682892">
    <property type="component" value="Unassembled WGS sequence"/>
</dbReference>
<evidence type="ECO:0000256" key="6">
    <source>
        <dbReference type="SAM" id="MobiDB-lite"/>
    </source>
</evidence>
<name>Q16GC2_AEDAE</name>
<dbReference type="EMBL" id="CH478298">
    <property type="protein sequence ID" value="EAT33287.1"/>
    <property type="molecule type" value="Genomic_DNA"/>
</dbReference>
<dbReference type="PhylomeDB" id="Q16GC2"/>